<dbReference type="InterPro" id="IPR039422">
    <property type="entry name" value="MarR/SlyA-like"/>
</dbReference>
<dbReference type="Gene3D" id="1.10.10.10">
    <property type="entry name" value="Winged helix-like DNA-binding domain superfamily/Winged helix DNA-binding domain"/>
    <property type="match status" value="1"/>
</dbReference>
<dbReference type="PANTHER" id="PTHR33164:SF64">
    <property type="entry name" value="TRANSCRIPTIONAL REGULATOR SLYA"/>
    <property type="match status" value="1"/>
</dbReference>
<evidence type="ECO:0000259" key="4">
    <source>
        <dbReference type="PROSITE" id="PS50995"/>
    </source>
</evidence>
<name>A0A212K2M8_9BACT</name>
<protein>
    <submittedName>
        <fullName evidence="5">Putative MarR family transcriptional regulator</fullName>
    </submittedName>
</protein>
<dbReference type="InterPro" id="IPR036388">
    <property type="entry name" value="WH-like_DNA-bd_sf"/>
</dbReference>
<keyword evidence="3" id="KW-0804">Transcription</keyword>
<dbReference type="GO" id="GO:0003677">
    <property type="term" value="F:DNA binding"/>
    <property type="evidence" value="ECO:0007669"/>
    <property type="project" value="UniProtKB-KW"/>
</dbReference>
<organism evidence="5">
    <name type="scientific">uncultured Dysgonomonas sp</name>
    <dbReference type="NCBI Taxonomy" id="206096"/>
    <lineage>
        <taxon>Bacteria</taxon>
        <taxon>Pseudomonadati</taxon>
        <taxon>Bacteroidota</taxon>
        <taxon>Bacteroidia</taxon>
        <taxon>Bacteroidales</taxon>
        <taxon>Dysgonomonadaceae</taxon>
        <taxon>Dysgonomonas</taxon>
        <taxon>environmental samples</taxon>
    </lineage>
</organism>
<dbReference type="GO" id="GO:0006950">
    <property type="term" value="P:response to stress"/>
    <property type="evidence" value="ECO:0007669"/>
    <property type="project" value="TreeGrafter"/>
</dbReference>
<dbReference type="RefSeq" id="WP_296943805.1">
    <property type="nucleotide sequence ID" value="NZ_LT599032.1"/>
</dbReference>
<feature type="domain" description="HTH marR-type" evidence="4">
    <location>
        <begin position="7"/>
        <end position="141"/>
    </location>
</feature>
<proteinExistence type="predicted"/>
<reference evidence="5" key="1">
    <citation type="submission" date="2016-04" db="EMBL/GenBank/DDBJ databases">
        <authorList>
            <person name="Evans L.H."/>
            <person name="Alamgir A."/>
            <person name="Owens N."/>
            <person name="Weber N.D."/>
            <person name="Virtaneva K."/>
            <person name="Barbian K."/>
            <person name="Babar A."/>
            <person name="Rosenke K."/>
        </authorList>
    </citation>
    <scope>NUCLEOTIDE SEQUENCE</scope>
    <source>
        <strain evidence="5">86-1</strain>
    </source>
</reference>
<dbReference type="InterPro" id="IPR000835">
    <property type="entry name" value="HTH_MarR-typ"/>
</dbReference>
<evidence type="ECO:0000256" key="1">
    <source>
        <dbReference type="ARBA" id="ARBA00023015"/>
    </source>
</evidence>
<dbReference type="AlphaFoldDB" id="A0A212K2M8"/>
<dbReference type="PRINTS" id="PR00598">
    <property type="entry name" value="HTHMARR"/>
</dbReference>
<sequence>MMEYNFENSINHQIASVAAQLRRLAFRLISEKGLDITPEQWVILYYLWLDDGLSLSELTKKSKKDFANTTRIIDKLCTAKYVVKQKSITDSRSYNIFLLPRAESIRQEVITCWTEATAIFTNGLSEDEINIFLKLLAKVENNLSDAEKM</sequence>
<dbReference type="PROSITE" id="PS50995">
    <property type="entry name" value="HTH_MARR_2"/>
    <property type="match status" value="1"/>
</dbReference>
<dbReference type="PANTHER" id="PTHR33164">
    <property type="entry name" value="TRANSCRIPTIONAL REGULATOR, MARR FAMILY"/>
    <property type="match status" value="1"/>
</dbReference>
<dbReference type="Pfam" id="PF01047">
    <property type="entry name" value="MarR"/>
    <property type="match status" value="1"/>
</dbReference>
<dbReference type="EMBL" id="FLUM01000003">
    <property type="protein sequence ID" value="SBW05961.1"/>
    <property type="molecule type" value="Genomic_DNA"/>
</dbReference>
<accession>A0A212K2M8</accession>
<dbReference type="InterPro" id="IPR036390">
    <property type="entry name" value="WH_DNA-bd_sf"/>
</dbReference>
<dbReference type="SMART" id="SM00347">
    <property type="entry name" value="HTH_MARR"/>
    <property type="match status" value="1"/>
</dbReference>
<evidence type="ECO:0000256" key="3">
    <source>
        <dbReference type="ARBA" id="ARBA00023163"/>
    </source>
</evidence>
<keyword evidence="2" id="KW-0238">DNA-binding</keyword>
<gene>
    <name evidence="5" type="ORF">KL86DYS1_31248</name>
</gene>
<dbReference type="GO" id="GO:0003700">
    <property type="term" value="F:DNA-binding transcription factor activity"/>
    <property type="evidence" value="ECO:0007669"/>
    <property type="project" value="InterPro"/>
</dbReference>
<keyword evidence="1" id="KW-0805">Transcription regulation</keyword>
<evidence type="ECO:0000256" key="2">
    <source>
        <dbReference type="ARBA" id="ARBA00023125"/>
    </source>
</evidence>
<dbReference type="SUPFAM" id="SSF46785">
    <property type="entry name" value="Winged helix' DNA-binding domain"/>
    <property type="match status" value="1"/>
</dbReference>
<evidence type="ECO:0000313" key="5">
    <source>
        <dbReference type="EMBL" id="SBW05961.1"/>
    </source>
</evidence>